<reference evidence="10" key="1">
    <citation type="submission" date="2012-12" db="EMBL/GenBank/DDBJ databases">
        <authorList>
            <person name="Hellsten U."/>
            <person name="Grimwood J."/>
            <person name="Chapman J.A."/>
            <person name="Shapiro H."/>
            <person name="Aerts A."/>
            <person name="Otillar R.P."/>
            <person name="Terry A.Y."/>
            <person name="Boore J.L."/>
            <person name="Simakov O."/>
            <person name="Marletaz F."/>
            <person name="Cho S.-J."/>
            <person name="Edsinger-Gonzales E."/>
            <person name="Havlak P."/>
            <person name="Kuo D.-H."/>
            <person name="Larsson T."/>
            <person name="Lv J."/>
            <person name="Arendt D."/>
            <person name="Savage R."/>
            <person name="Osoegawa K."/>
            <person name="de Jong P."/>
            <person name="Lindberg D.R."/>
            <person name="Seaver E.C."/>
            <person name="Weisblat D.A."/>
            <person name="Putnam N.H."/>
            <person name="Grigoriev I.V."/>
            <person name="Rokhsar D.S."/>
        </authorList>
    </citation>
    <scope>NUCLEOTIDE SEQUENCE</scope>
</reference>
<keyword evidence="10" id="KW-1185">Reference proteome</keyword>
<dbReference type="Proteomes" id="UP000015101">
    <property type="component" value="Unassembled WGS sequence"/>
</dbReference>
<dbReference type="RefSeq" id="XP_009018690.1">
    <property type="nucleotide sequence ID" value="XM_009020442.1"/>
</dbReference>
<dbReference type="KEGG" id="hro:HELRODRAFT_173836"/>
<evidence type="ECO:0000256" key="6">
    <source>
        <dbReference type="SAM" id="Coils"/>
    </source>
</evidence>
<dbReference type="GO" id="GO:0005856">
    <property type="term" value="C:cytoskeleton"/>
    <property type="evidence" value="ECO:0007669"/>
    <property type="project" value="UniProtKB-SubCell"/>
</dbReference>
<keyword evidence="7" id="KW-1133">Transmembrane helix</keyword>
<organism evidence="9 10">
    <name type="scientific">Helobdella robusta</name>
    <name type="common">Californian leech</name>
    <dbReference type="NCBI Taxonomy" id="6412"/>
    <lineage>
        <taxon>Eukaryota</taxon>
        <taxon>Metazoa</taxon>
        <taxon>Spiralia</taxon>
        <taxon>Lophotrochozoa</taxon>
        <taxon>Annelida</taxon>
        <taxon>Clitellata</taxon>
        <taxon>Hirudinea</taxon>
        <taxon>Rhynchobdellida</taxon>
        <taxon>Glossiphoniidae</taxon>
        <taxon>Helobdella</taxon>
    </lineage>
</organism>
<keyword evidence="3" id="KW-0963">Cytoplasm</keyword>
<dbReference type="InterPro" id="IPR042618">
    <property type="entry name" value="IQCG"/>
</dbReference>
<gene>
    <name evidence="9" type="primary">20204706</name>
    <name evidence="8" type="ORF">HELRODRAFT_173836</name>
</gene>
<dbReference type="HOGENOM" id="CLU_1798538_0_0_1"/>
<dbReference type="InParanoid" id="T1F7A7"/>
<evidence type="ECO:0000256" key="7">
    <source>
        <dbReference type="SAM" id="Phobius"/>
    </source>
</evidence>
<accession>T1F7A7</accession>
<keyword evidence="7" id="KW-0812">Transmembrane</keyword>
<dbReference type="PANTHER" id="PTHR14871">
    <property type="entry name" value="DYNEIN REGULATORY COMPLEX PROTEIN 9"/>
    <property type="match status" value="1"/>
</dbReference>
<reference evidence="9" key="3">
    <citation type="submission" date="2015-06" db="UniProtKB">
        <authorList>
            <consortium name="EnsemblMetazoa"/>
        </authorList>
    </citation>
    <scope>IDENTIFICATION</scope>
</reference>
<evidence type="ECO:0000256" key="1">
    <source>
        <dbReference type="ARBA" id="ARBA00004245"/>
    </source>
</evidence>
<evidence type="ECO:0000256" key="5">
    <source>
        <dbReference type="ARBA" id="ARBA00023273"/>
    </source>
</evidence>
<reference evidence="8 10" key="2">
    <citation type="journal article" date="2013" name="Nature">
        <title>Insights into bilaterian evolution from three spiralian genomes.</title>
        <authorList>
            <person name="Simakov O."/>
            <person name="Marletaz F."/>
            <person name="Cho S.J."/>
            <person name="Edsinger-Gonzales E."/>
            <person name="Havlak P."/>
            <person name="Hellsten U."/>
            <person name="Kuo D.H."/>
            <person name="Larsson T."/>
            <person name="Lv J."/>
            <person name="Arendt D."/>
            <person name="Savage R."/>
            <person name="Osoegawa K."/>
            <person name="de Jong P."/>
            <person name="Grimwood J."/>
            <person name="Chapman J.A."/>
            <person name="Shapiro H."/>
            <person name="Aerts A."/>
            <person name="Otillar R.P."/>
            <person name="Terry A.Y."/>
            <person name="Boore J.L."/>
            <person name="Grigoriev I.V."/>
            <person name="Lindberg D.R."/>
            <person name="Seaver E.C."/>
            <person name="Weisblat D.A."/>
            <person name="Putnam N.H."/>
            <person name="Rokhsar D.S."/>
        </authorList>
    </citation>
    <scope>NUCLEOTIDE SEQUENCE</scope>
</reference>
<evidence type="ECO:0000313" key="9">
    <source>
        <dbReference type="EnsemblMetazoa" id="HelroP173836"/>
    </source>
</evidence>
<dbReference type="EnsemblMetazoa" id="HelroT173836">
    <property type="protein sequence ID" value="HelroP173836"/>
    <property type="gene ID" value="HelroG173836"/>
</dbReference>
<evidence type="ECO:0000313" key="10">
    <source>
        <dbReference type="Proteomes" id="UP000015101"/>
    </source>
</evidence>
<proteinExistence type="predicted"/>
<feature type="transmembrane region" description="Helical" evidence="7">
    <location>
        <begin position="114"/>
        <end position="143"/>
    </location>
</feature>
<comment type="subcellular location">
    <subcellularLocation>
        <location evidence="2">Cell projection</location>
    </subcellularLocation>
    <subcellularLocation>
        <location evidence="1">Cytoplasm</location>
        <location evidence="1">Cytoskeleton</location>
    </subcellularLocation>
</comment>
<dbReference type="GeneID" id="20204706"/>
<dbReference type="AlphaFoldDB" id="T1F7A7"/>
<keyword evidence="5" id="KW-0966">Cell projection</keyword>
<keyword evidence="4" id="KW-0206">Cytoskeleton</keyword>
<evidence type="ECO:0000256" key="3">
    <source>
        <dbReference type="ARBA" id="ARBA00022490"/>
    </source>
</evidence>
<evidence type="ECO:0000256" key="2">
    <source>
        <dbReference type="ARBA" id="ARBA00004316"/>
    </source>
</evidence>
<sequence length="144" mass="17355">MVFFCYEDWKIKLEDECRVNTEMESFLRSCIRKCEDLLKSWKEKYGNDLAKKTLKLNELKTLRKDDMVKFNNLRHTYWEYEKVVAEDKHKKEMAKLEKERENEKLEAVLKTGMISFSLVTIVILLFFLLLTFLQLLILLTILFS</sequence>
<dbReference type="EMBL" id="KB096676">
    <property type="protein sequence ID" value="ESO02997.1"/>
    <property type="molecule type" value="Genomic_DNA"/>
</dbReference>
<keyword evidence="6" id="KW-0175">Coiled coil</keyword>
<name>T1F7A7_HELRO</name>
<protein>
    <submittedName>
        <fullName evidence="8 9">Uncharacterized protein</fullName>
    </submittedName>
</protein>
<dbReference type="OrthoDB" id="10254713at2759"/>
<dbReference type="STRING" id="6412.T1F7A7"/>
<dbReference type="CTD" id="20204706"/>
<keyword evidence="7" id="KW-0472">Membrane</keyword>
<feature type="coiled-coil region" evidence="6">
    <location>
        <begin position="82"/>
        <end position="111"/>
    </location>
</feature>
<evidence type="ECO:0000313" key="8">
    <source>
        <dbReference type="EMBL" id="ESO02997.1"/>
    </source>
</evidence>
<dbReference type="PANTHER" id="PTHR14871:SF1">
    <property type="entry name" value="DYNEIN REGULATORY COMPLEX PROTEIN 9"/>
    <property type="match status" value="1"/>
</dbReference>
<dbReference type="EMBL" id="AMQM01004739">
    <property type="status" value="NOT_ANNOTATED_CDS"/>
    <property type="molecule type" value="Genomic_DNA"/>
</dbReference>
<evidence type="ECO:0000256" key="4">
    <source>
        <dbReference type="ARBA" id="ARBA00023212"/>
    </source>
</evidence>
<dbReference type="GO" id="GO:0042995">
    <property type="term" value="C:cell projection"/>
    <property type="evidence" value="ECO:0007669"/>
    <property type="project" value="UniProtKB-SubCell"/>
</dbReference>